<evidence type="ECO:0000256" key="1">
    <source>
        <dbReference type="SAM" id="MobiDB-lite"/>
    </source>
</evidence>
<proteinExistence type="predicted"/>
<dbReference type="EMBL" id="JAMTCK010000003">
    <property type="protein sequence ID" value="MCP2164767.1"/>
    <property type="molecule type" value="Genomic_DNA"/>
</dbReference>
<organism evidence="2 3">
    <name type="scientific">Goodfellowiella coeruleoviolacea</name>
    <dbReference type="NCBI Taxonomy" id="334858"/>
    <lineage>
        <taxon>Bacteria</taxon>
        <taxon>Bacillati</taxon>
        <taxon>Actinomycetota</taxon>
        <taxon>Actinomycetes</taxon>
        <taxon>Pseudonocardiales</taxon>
        <taxon>Pseudonocardiaceae</taxon>
        <taxon>Goodfellowiella</taxon>
    </lineage>
</organism>
<dbReference type="AlphaFoldDB" id="A0AAE3KFA2"/>
<protein>
    <recommendedName>
        <fullName evidence="4">DUF397 domain-containing protein</fullName>
    </recommendedName>
</protein>
<evidence type="ECO:0008006" key="4">
    <source>
        <dbReference type="Google" id="ProtNLM"/>
    </source>
</evidence>
<accession>A0AAE3KFA2</accession>
<name>A0AAE3KFA2_9PSEU</name>
<dbReference type="Proteomes" id="UP001206128">
    <property type="component" value="Unassembled WGS sequence"/>
</dbReference>
<feature type="region of interest" description="Disordered" evidence="1">
    <location>
        <begin position="1"/>
        <end position="23"/>
    </location>
</feature>
<reference evidence="2" key="1">
    <citation type="submission" date="2022-06" db="EMBL/GenBank/DDBJ databases">
        <title>Genomic Encyclopedia of Archaeal and Bacterial Type Strains, Phase II (KMG-II): from individual species to whole genera.</title>
        <authorList>
            <person name="Goeker M."/>
        </authorList>
    </citation>
    <scope>NUCLEOTIDE SEQUENCE</scope>
    <source>
        <strain evidence="2">DSM 43935</strain>
    </source>
</reference>
<gene>
    <name evidence="2" type="ORF">LX83_001607</name>
</gene>
<evidence type="ECO:0000313" key="2">
    <source>
        <dbReference type="EMBL" id="MCP2164767.1"/>
    </source>
</evidence>
<keyword evidence="3" id="KW-1185">Reference proteome</keyword>
<comment type="caution">
    <text evidence="2">The sequence shown here is derived from an EMBL/GenBank/DDBJ whole genome shotgun (WGS) entry which is preliminary data.</text>
</comment>
<evidence type="ECO:0000313" key="3">
    <source>
        <dbReference type="Proteomes" id="UP001206128"/>
    </source>
</evidence>
<sequence length="48" mass="4949">MVGGGCGRAGATTQNQHPNGPDLAFGQAELTTFLTTFLTAIKADRVRG</sequence>